<dbReference type="PANTHER" id="PTHR42928:SF3">
    <property type="entry name" value="UPF0065 PROTEIN YFLP"/>
    <property type="match status" value="1"/>
</dbReference>
<keyword evidence="2" id="KW-0732">Signal</keyword>
<protein>
    <submittedName>
        <fullName evidence="3">Tricarboxylate transport protein TctC</fullName>
    </submittedName>
</protein>
<dbReference type="Proteomes" id="UP000008850">
    <property type="component" value="Chromosome"/>
</dbReference>
<evidence type="ECO:0000313" key="3">
    <source>
        <dbReference type="EMBL" id="AEQ53792.1"/>
    </source>
</evidence>
<dbReference type="HOGENOM" id="CLU_045683_1_0_5"/>
<keyword evidence="4" id="KW-1185">Reference proteome</keyword>
<gene>
    <name evidence="3" type="ordered locus">KKY_3810</name>
</gene>
<proteinExistence type="inferred from homology"/>
<organism evidence="3 4">
    <name type="scientific">Pelagibacterium halotolerans (strain DSM 22347 / JCM 15775 / CGMCC 1.7692 / B2)</name>
    <dbReference type="NCBI Taxonomy" id="1082931"/>
    <lineage>
        <taxon>Bacteria</taxon>
        <taxon>Pseudomonadati</taxon>
        <taxon>Pseudomonadota</taxon>
        <taxon>Alphaproteobacteria</taxon>
        <taxon>Hyphomicrobiales</taxon>
        <taxon>Devosiaceae</taxon>
        <taxon>Pelagibacterium</taxon>
    </lineage>
</organism>
<dbReference type="PATRIC" id="fig|1082931.4.peg.3761"/>
<dbReference type="PANTHER" id="PTHR42928">
    <property type="entry name" value="TRICARBOXYLATE-BINDING PROTEIN"/>
    <property type="match status" value="1"/>
</dbReference>
<dbReference type="AlphaFoldDB" id="G4RD42"/>
<dbReference type="Gene3D" id="3.40.190.150">
    <property type="entry name" value="Bordetella uptake gene, domain 1"/>
    <property type="match status" value="1"/>
</dbReference>
<dbReference type="Gene3D" id="3.40.190.10">
    <property type="entry name" value="Periplasmic binding protein-like II"/>
    <property type="match status" value="1"/>
</dbReference>
<feature type="signal peptide" evidence="2">
    <location>
        <begin position="1"/>
        <end position="26"/>
    </location>
</feature>
<dbReference type="InterPro" id="IPR005064">
    <property type="entry name" value="BUG"/>
</dbReference>
<dbReference type="eggNOG" id="COG3181">
    <property type="taxonomic scope" value="Bacteria"/>
</dbReference>
<dbReference type="Pfam" id="PF03401">
    <property type="entry name" value="TctC"/>
    <property type="match status" value="1"/>
</dbReference>
<accession>G4RD42</accession>
<dbReference type="KEGG" id="phl:KKY_3810"/>
<dbReference type="PIRSF" id="PIRSF017082">
    <property type="entry name" value="YflP"/>
    <property type="match status" value="1"/>
</dbReference>
<dbReference type="InterPro" id="IPR042100">
    <property type="entry name" value="Bug_dom1"/>
</dbReference>
<name>G4RD42_PELHB</name>
<dbReference type="SUPFAM" id="SSF53850">
    <property type="entry name" value="Periplasmic binding protein-like II"/>
    <property type="match status" value="1"/>
</dbReference>
<feature type="chain" id="PRO_5003468151" evidence="2">
    <location>
        <begin position="27"/>
        <end position="321"/>
    </location>
</feature>
<sequence length="321" mass="33111">MNYSFSLKLAGTVMVGTALLSAPALAIDSLSIMAPAGPGGGWDQTARTIQSTLQSEGLVSNIQVSNVAGAGGTIGLQQFINQSSGDPTATIVGGYVMVGAVIANASPVGLDDITPLARLTGEYVVVVVPADSEIENAQDLAAMLAEDAGGVTWAGGSAGGVDHIAVGRFAQEAGVDPATINYIPYSGGGEALAAILGGQVTAGVSGYSEFSAQIEAGELRVIGITAPEAQDYTDAPTFVEQGYNLDIQNWRMIAGAPDITDEEKAELISVIQEMAGSDAWNDELRNRGWVNTYMDGQAFEDYLANEIESTTAILQELGISQ</sequence>
<reference evidence="3 4" key="1">
    <citation type="journal article" date="2012" name="J. Bacteriol.">
        <title>Complete genome sequence of Pelagibacterium halotolerans B2T.</title>
        <authorList>
            <person name="Huo Y.Y."/>
            <person name="Cheng H."/>
            <person name="Han X.F."/>
            <person name="Jiang X.W."/>
            <person name="Sun C."/>
            <person name="Zhang X.Q."/>
            <person name="Zhu X.F."/>
            <person name="Liu Y.F."/>
            <person name="Li P.F."/>
            <person name="Ni P.X."/>
            <person name="Wu M."/>
        </authorList>
    </citation>
    <scope>NUCLEOTIDE SEQUENCE [LARGE SCALE GENOMIC DNA]</scope>
    <source>
        <strain evidence="4">DSM 22347 / JCM 15775 / CGMCC 1.7692 / B2</strain>
    </source>
</reference>
<dbReference type="CDD" id="cd07012">
    <property type="entry name" value="PBP2_Bug_TTT"/>
    <property type="match status" value="1"/>
</dbReference>
<evidence type="ECO:0000256" key="1">
    <source>
        <dbReference type="ARBA" id="ARBA00006987"/>
    </source>
</evidence>
<evidence type="ECO:0000313" key="4">
    <source>
        <dbReference type="Proteomes" id="UP000008850"/>
    </source>
</evidence>
<evidence type="ECO:0000256" key="2">
    <source>
        <dbReference type="SAM" id="SignalP"/>
    </source>
</evidence>
<dbReference type="EMBL" id="CP003075">
    <property type="protein sequence ID" value="AEQ53792.1"/>
    <property type="molecule type" value="Genomic_DNA"/>
</dbReference>
<comment type="similarity">
    <text evidence="1">Belongs to the UPF0065 (bug) family.</text>
</comment>
<dbReference type="RefSeq" id="WP_014132936.1">
    <property type="nucleotide sequence ID" value="NC_016078.1"/>
</dbReference>
<dbReference type="STRING" id="1082931.KKY_3810"/>